<evidence type="ECO:0000256" key="1">
    <source>
        <dbReference type="SAM" id="SignalP"/>
    </source>
</evidence>
<organism evidence="2">
    <name type="scientific">Ixodes ricinus</name>
    <name type="common">Common tick</name>
    <name type="synonym">Acarus ricinus</name>
    <dbReference type="NCBI Taxonomy" id="34613"/>
    <lineage>
        <taxon>Eukaryota</taxon>
        <taxon>Metazoa</taxon>
        <taxon>Ecdysozoa</taxon>
        <taxon>Arthropoda</taxon>
        <taxon>Chelicerata</taxon>
        <taxon>Arachnida</taxon>
        <taxon>Acari</taxon>
        <taxon>Parasitiformes</taxon>
        <taxon>Ixodida</taxon>
        <taxon>Ixodoidea</taxon>
        <taxon>Ixodidae</taxon>
        <taxon>Ixodinae</taxon>
        <taxon>Ixodes</taxon>
    </lineage>
</organism>
<keyword evidence="1" id="KW-0732">Signal</keyword>
<accession>A0A6B0TXC4</accession>
<dbReference type="AlphaFoldDB" id="A0A6B0TXC4"/>
<dbReference type="EMBL" id="GIFC01002619">
    <property type="protein sequence ID" value="MXU84702.1"/>
    <property type="molecule type" value="Transcribed_RNA"/>
</dbReference>
<protein>
    <submittedName>
        <fullName evidence="2">Putative secreted protein</fullName>
    </submittedName>
</protein>
<proteinExistence type="predicted"/>
<feature type="signal peptide" evidence="1">
    <location>
        <begin position="1"/>
        <end position="15"/>
    </location>
</feature>
<feature type="chain" id="PRO_5025675063" evidence="1">
    <location>
        <begin position="16"/>
        <end position="82"/>
    </location>
</feature>
<name>A0A6B0TXC4_IXORI</name>
<reference evidence="2" key="1">
    <citation type="submission" date="2019-12" db="EMBL/GenBank/DDBJ databases">
        <title>An insight into the sialome of adult female Ixodes ricinus ticks feeding for 6 days.</title>
        <authorList>
            <person name="Perner J."/>
            <person name="Ribeiro J.M.C."/>
        </authorList>
    </citation>
    <scope>NUCLEOTIDE SEQUENCE</scope>
    <source>
        <strain evidence="2">Semi-engorged</strain>
        <tissue evidence="2">Salivary glands</tissue>
    </source>
</reference>
<sequence>MFLLLICCLCQKLLAWLLPFQVHRCPSSQFYLQFCKLAQNMSGDKTAVDNSYTRVYANTFTKRKEPLRLLQTARVVGRFSVP</sequence>
<evidence type="ECO:0000313" key="2">
    <source>
        <dbReference type="EMBL" id="MXU84702.1"/>
    </source>
</evidence>